<accession>M2RIB9</accession>
<evidence type="ECO:0000313" key="4">
    <source>
        <dbReference type="Proteomes" id="UP000011755"/>
    </source>
</evidence>
<gene>
    <name evidence="3" type="ORF">EHI5A_240990</name>
</gene>
<evidence type="ECO:0000259" key="2">
    <source>
        <dbReference type="Pfam" id="PF07534"/>
    </source>
</evidence>
<protein>
    <recommendedName>
        <fullName evidence="2">TLDc domain-containing protein</fullName>
    </recommendedName>
</protein>
<sequence length="375" mass="44095">MTQVTTTQGSVHIVEEIPWLEASVQEVIVQYKYYVDSIRNETFQVMPNEPVEQAIKRGEGIFDRLDEVERRRKLVVEKGKEAMQRVESLWCVIEGILNRCKNDEEVVGKSMNEVIKKIIELEKRKKKELIKPLQTQINAIEKQYREKKLEWETHLNVCVENKIKEERQKKKEEKQKRKKEYKMKMLQEEAKKKEEEKKKQCCQETEEQLRIKEMKQFEEWTNRKVGGVLFDSYVSDWNQRTSVCDKMLIGKEHILFVIEDTNGNKFGGYIDAKINVIGNWMKDQKAFLFSLRSNGGLSNMMKFPLKQNKKTFNLGTKSDNFLFLLGDGLDICVCKGNNKSKSYCRQNFINCNGISNTLCGKKMFTPRRIVISQML</sequence>
<dbReference type="EMBL" id="KB445113">
    <property type="protein sequence ID" value="EMD44180.1"/>
    <property type="molecule type" value="Genomic_DNA"/>
</dbReference>
<dbReference type="Proteomes" id="UP000011755">
    <property type="component" value="Unassembled WGS sequence"/>
</dbReference>
<name>M2RIB9_ENTHI</name>
<organism evidence="3 4">
    <name type="scientific">Entamoeba histolytica KU27</name>
    <dbReference type="NCBI Taxonomy" id="885311"/>
    <lineage>
        <taxon>Eukaryota</taxon>
        <taxon>Amoebozoa</taxon>
        <taxon>Evosea</taxon>
        <taxon>Archamoebae</taxon>
        <taxon>Mastigamoebida</taxon>
        <taxon>Entamoebidae</taxon>
        <taxon>Entamoeba</taxon>
    </lineage>
</organism>
<reference evidence="3 4" key="1">
    <citation type="submission" date="2013-02" db="EMBL/GenBank/DDBJ databases">
        <authorList>
            <person name="Hannick L."/>
            <person name="Zafar N."/>
            <person name="Lorenzi H."/>
            <person name="Ali I.A."/>
            <person name="Petri W.P."/>
            <person name="Caler E."/>
        </authorList>
    </citation>
    <scope>NUCLEOTIDE SEQUENCE [LARGE SCALE GENOMIC DNA]</scope>
    <source>
        <strain evidence="3 4">KU27</strain>
    </source>
</reference>
<evidence type="ECO:0000313" key="3">
    <source>
        <dbReference type="EMBL" id="EMD44180.1"/>
    </source>
</evidence>
<proteinExistence type="predicted"/>
<dbReference type="VEuPathDB" id="AmoebaDB:EHI5A_240990"/>
<evidence type="ECO:0000256" key="1">
    <source>
        <dbReference type="SAM" id="Coils"/>
    </source>
</evidence>
<feature type="coiled-coil region" evidence="1">
    <location>
        <begin position="156"/>
        <end position="212"/>
    </location>
</feature>
<dbReference type="InterPro" id="IPR006571">
    <property type="entry name" value="TLDc_dom"/>
</dbReference>
<dbReference type="AlphaFoldDB" id="M2RIB9"/>
<feature type="domain" description="TLDc" evidence="2">
    <location>
        <begin position="250"/>
        <end position="343"/>
    </location>
</feature>
<dbReference type="Pfam" id="PF07534">
    <property type="entry name" value="TLD"/>
    <property type="match status" value="1"/>
</dbReference>
<keyword evidence="1" id="KW-0175">Coiled coil</keyword>